<proteinExistence type="predicted"/>
<dbReference type="AlphaFoldDB" id="A0ABD0IZN2"/>
<keyword evidence="3" id="KW-1185">Reference proteome</keyword>
<dbReference type="Proteomes" id="UP001519460">
    <property type="component" value="Unassembled WGS sequence"/>
</dbReference>
<comment type="caution">
    <text evidence="2">The sequence shown here is derived from an EMBL/GenBank/DDBJ whole genome shotgun (WGS) entry which is preliminary data.</text>
</comment>
<feature type="region of interest" description="Disordered" evidence="1">
    <location>
        <begin position="104"/>
        <end position="123"/>
    </location>
</feature>
<reference evidence="2 3" key="1">
    <citation type="journal article" date="2023" name="Sci. Data">
        <title>Genome assembly of the Korean intertidal mud-creeper Batillaria attramentaria.</title>
        <authorList>
            <person name="Patra A.K."/>
            <person name="Ho P.T."/>
            <person name="Jun S."/>
            <person name="Lee S.J."/>
            <person name="Kim Y."/>
            <person name="Won Y.J."/>
        </authorList>
    </citation>
    <scope>NUCLEOTIDE SEQUENCE [LARGE SCALE GENOMIC DNA]</scope>
    <source>
        <strain evidence="2">Wonlab-2016</strain>
    </source>
</reference>
<feature type="non-terminal residue" evidence="2">
    <location>
        <position position="140"/>
    </location>
</feature>
<protein>
    <submittedName>
        <fullName evidence="2">Uncharacterized protein</fullName>
    </submittedName>
</protein>
<gene>
    <name evidence="2" type="ORF">BaRGS_00040559</name>
</gene>
<evidence type="ECO:0000256" key="1">
    <source>
        <dbReference type="SAM" id="MobiDB-lite"/>
    </source>
</evidence>
<accession>A0ABD0IZN2</accession>
<evidence type="ECO:0000313" key="3">
    <source>
        <dbReference type="Proteomes" id="UP001519460"/>
    </source>
</evidence>
<dbReference type="EMBL" id="JACVVK020000845">
    <property type="protein sequence ID" value="KAK7441847.1"/>
    <property type="molecule type" value="Genomic_DNA"/>
</dbReference>
<organism evidence="2 3">
    <name type="scientific">Batillaria attramentaria</name>
    <dbReference type="NCBI Taxonomy" id="370345"/>
    <lineage>
        <taxon>Eukaryota</taxon>
        <taxon>Metazoa</taxon>
        <taxon>Spiralia</taxon>
        <taxon>Lophotrochozoa</taxon>
        <taxon>Mollusca</taxon>
        <taxon>Gastropoda</taxon>
        <taxon>Caenogastropoda</taxon>
        <taxon>Sorbeoconcha</taxon>
        <taxon>Cerithioidea</taxon>
        <taxon>Batillariidae</taxon>
        <taxon>Batillaria</taxon>
    </lineage>
</organism>
<feature type="region of interest" description="Disordered" evidence="1">
    <location>
        <begin position="1"/>
        <end position="88"/>
    </location>
</feature>
<evidence type="ECO:0000313" key="2">
    <source>
        <dbReference type="EMBL" id="KAK7441847.1"/>
    </source>
</evidence>
<name>A0ABD0IZN2_9CAEN</name>
<sequence length="140" mass="15167">GRSFSRASDHTTSRPYNQPTIQPLPADHTTSRPYNPADHTTSRPYNQPTIQPADHTTQPTIQPADHTTQPTIQPADHTTSRPYNPADHTTSRLFFWGLHNEGGTRGVSSTRGQTVDKGTVSSSHVTLNDVKLSSGAPGMG</sequence>
<feature type="non-terminal residue" evidence="2">
    <location>
        <position position="1"/>
    </location>
</feature>
<feature type="compositionally biased region" description="Polar residues" evidence="1">
    <location>
        <begin position="38"/>
        <end position="88"/>
    </location>
</feature>